<feature type="compositionally biased region" description="Basic and acidic residues" evidence="1">
    <location>
        <begin position="253"/>
        <end position="272"/>
    </location>
</feature>
<feature type="region of interest" description="Disordered" evidence="1">
    <location>
        <begin position="233"/>
        <end position="279"/>
    </location>
</feature>
<evidence type="ECO:0000313" key="2">
    <source>
        <dbReference type="EMBL" id="KXJ92640.1"/>
    </source>
</evidence>
<dbReference type="Proteomes" id="UP000070501">
    <property type="component" value="Unassembled WGS sequence"/>
</dbReference>
<keyword evidence="3" id="KW-1185">Reference proteome</keyword>
<dbReference type="AlphaFoldDB" id="A0A136J621"/>
<evidence type="ECO:0000256" key="1">
    <source>
        <dbReference type="SAM" id="MobiDB-lite"/>
    </source>
</evidence>
<reference evidence="3" key="1">
    <citation type="submission" date="2016-02" db="EMBL/GenBank/DDBJ databases">
        <title>Draft genome sequence of Microdochium bolleyi, a fungal endophyte of beachgrass.</title>
        <authorList>
            <consortium name="DOE Joint Genome Institute"/>
            <person name="David A.S."/>
            <person name="May G."/>
            <person name="Haridas S."/>
            <person name="Lim J."/>
            <person name="Wang M."/>
            <person name="Labutti K."/>
            <person name="Lipzen A."/>
            <person name="Barry K."/>
            <person name="Grigoriev I.V."/>
        </authorList>
    </citation>
    <scope>NUCLEOTIDE SEQUENCE [LARGE SCALE GENOMIC DNA]</scope>
    <source>
        <strain evidence="3">J235TASD1</strain>
    </source>
</reference>
<evidence type="ECO:0000313" key="3">
    <source>
        <dbReference type="Proteomes" id="UP000070501"/>
    </source>
</evidence>
<dbReference type="InParanoid" id="A0A136J621"/>
<gene>
    <name evidence="2" type="ORF">Micbo1qcDRAFT_173814</name>
</gene>
<proteinExistence type="predicted"/>
<name>A0A136J621_9PEZI</name>
<protein>
    <submittedName>
        <fullName evidence="2">Uncharacterized protein</fullName>
    </submittedName>
</protein>
<sequence>MSTVTRKCGRGTTLFAAVTIVHRVWAGRRQWGKCKAAKGFVGTSQRAPVEWLRGGAINAGIQFSVVAEQGRAARRRGVNSSPSWAAVVENATIKSCTTSQQPLSGRCRGGFRMCDHNRSVQWCLLWSRHLRMCHVPLTVDERKASTLQKTLVGAFCIVPHTIRQCLLIWSPVGIWNARPGAMGSASMLVVAVYVRTEYGGLYCVMLKDKGWKDALLLLFQLRATMGHWGRCRRGDETRGRSNLPAGTCQKSPASERRKATARRGAEAQKPVRDGSLGKPHPPSALPACAMASHHVTAINVMLILARKCLLHEEAKSNVASAIDCVFSAAAGRRATPFAGLECLKHSPDVTHVDDRQVPAHPLSCSLTGRQQAWAFGADAYVPL</sequence>
<organism evidence="2 3">
    <name type="scientific">Microdochium bolleyi</name>
    <dbReference type="NCBI Taxonomy" id="196109"/>
    <lineage>
        <taxon>Eukaryota</taxon>
        <taxon>Fungi</taxon>
        <taxon>Dikarya</taxon>
        <taxon>Ascomycota</taxon>
        <taxon>Pezizomycotina</taxon>
        <taxon>Sordariomycetes</taxon>
        <taxon>Xylariomycetidae</taxon>
        <taxon>Xylariales</taxon>
        <taxon>Microdochiaceae</taxon>
        <taxon>Microdochium</taxon>
    </lineage>
</organism>
<dbReference type="EMBL" id="KQ964248">
    <property type="protein sequence ID" value="KXJ92640.1"/>
    <property type="molecule type" value="Genomic_DNA"/>
</dbReference>
<accession>A0A136J621</accession>